<feature type="domain" description="T6SS Transcription factor RovC-like DNA binding" evidence="1">
    <location>
        <begin position="63"/>
        <end position="165"/>
    </location>
</feature>
<evidence type="ECO:0000313" key="3">
    <source>
        <dbReference type="Proteomes" id="UP000328092"/>
    </source>
</evidence>
<proteinExistence type="predicted"/>
<sequence length="170" mass="18862">MADPWMLILQGLPTWVAPAPAANGEALPASSDVIDSRIQVGDELMRARRPGPVGQAPPSAAIVVLDDATPDRLEALARYWRGLCAPPAPPDPRITPQRRQRLRQMLRAVDARLERESYRAIATVLFPKHRIEAASWAGDALRETTIRLARDGMKLVHGGYRDLLKRPRKP</sequence>
<evidence type="ECO:0000259" key="1">
    <source>
        <dbReference type="Pfam" id="PF10074"/>
    </source>
</evidence>
<keyword evidence="3" id="KW-1185">Reference proteome</keyword>
<name>A0A508TC87_9BRAD</name>
<dbReference type="InterPro" id="IPR018754">
    <property type="entry name" value="RovC-like_DNA-bd"/>
</dbReference>
<dbReference type="AlphaFoldDB" id="A0A508TC87"/>
<evidence type="ECO:0000313" key="2">
    <source>
        <dbReference type="EMBL" id="VIO72429.1"/>
    </source>
</evidence>
<organism evidence="2 3">
    <name type="scientific">Bradyrhizobium ivorense</name>
    <dbReference type="NCBI Taxonomy" id="2511166"/>
    <lineage>
        <taxon>Bacteria</taxon>
        <taxon>Pseudomonadati</taxon>
        <taxon>Pseudomonadota</taxon>
        <taxon>Alphaproteobacteria</taxon>
        <taxon>Hyphomicrobiales</taxon>
        <taxon>Nitrobacteraceae</taxon>
        <taxon>Bradyrhizobium</taxon>
    </lineage>
</organism>
<dbReference type="EMBL" id="CAADFC020000016">
    <property type="protein sequence ID" value="VIO72429.1"/>
    <property type="molecule type" value="Genomic_DNA"/>
</dbReference>
<comment type="caution">
    <text evidence="2">The sequence shown here is derived from an EMBL/GenBank/DDBJ whole genome shotgun (WGS) entry which is preliminary data.</text>
</comment>
<dbReference type="Pfam" id="PF10074">
    <property type="entry name" value="RovC_DNA-bd"/>
    <property type="match status" value="1"/>
</dbReference>
<accession>A0A508TC87</accession>
<reference evidence="2" key="1">
    <citation type="submission" date="2019-02" db="EMBL/GenBank/DDBJ databases">
        <authorList>
            <person name="Pothier F.J."/>
        </authorList>
    </citation>
    <scope>NUCLEOTIDE SEQUENCE</scope>
    <source>
        <strain evidence="2">CI-1B</strain>
    </source>
</reference>
<protein>
    <recommendedName>
        <fullName evidence="1">T6SS Transcription factor RovC-like DNA binding domain-containing protein</fullName>
    </recommendedName>
</protein>
<gene>
    <name evidence="2" type="ORF">CI1B_40740</name>
</gene>
<dbReference type="Proteomes" id="UP000328092">
    <property type="component" value="Unassembled WGS sequence"/>
</dbReference>